<dbReference type="EMBL" id="MRZV01000718">
    <property type="protein sequence ID" value="PIK45341.1"/>
    <property type="molecule type" value="Genomic_DNA"/>
</dbReference>
<evidence type="ECO:0000313" key="2">
    <source>
        <dbReference type="Proteomes" id="UP000230750"/>
    </source>
</evidence>
<dbReference type="OrthoDB" id="6141723at2759"/>
<dbReference type="PANTHER" id="PTHR47642:SF5">
    <property type="entry name" value="ATP-DEPENDENT DNA HELICASE"/>
    <property type="match status" value="1"/>
</dbReference>
<dbReference type="Proteomes" id="UP000230750">
    <property type="component" value="Unassembled WGS sequence"/>
</dbReference>
<reference evidence="1 2" key="1">
    <citation type="journal article" date="2017" name="PLoS Biol.">
        <title>The sea cucumber genome provides insights into morphological evolution and visceral regeneration.</title>
        <authorList>
            <person name="Zhang X."/>
            <person name="Sun L."/>
            <person name="Yuan J."/>
            <person name="Sun Y."/>
            <person name="Gao Y."/>
            <person name="Zhang L."/>
            <person name="Li S."/>
            <person name="Dai H."/>
            <person name="Hamel J.F."/>
            <person name="Liu C."/>
            <person name="Yu Y."/>
            <person name="Liu S."/>
            <person name="Lin W."/>
            <person name="Guo K."/>
            <person name="Jin S."/>
            <person name="Xu P."/>
            <person name="Storey K.B."/>
            <person name="Huan P."/>
            <person name="Zhang T."/>
            <person name="Zhou Y."/>
            <person name="Zhang J."/>
            <person name="Lin C."/>
            <person name="Li X."/>
            <person name="Xing L."/>
            <person name="Huo D."/>
            <person name="Sun M."/>
            <person name="Wang L."/>
            <person name="Mercier A."/>
            <person name="Li F."/>
            <person name="Yang H."/>
            <person name="Xiang J."/>
        </authorList>
    </citation>
    <scope>NUCLEOTIDE SEQUENCE [LARGE SCALE GENOMIC DNA]</scope>
    <source>
        <strain evidence="1">Shaxun</strain>
        <tissue evidence="1">Muscle</tissue>
    </source>
</reference>
<dbReference type="InterPro" id="IPR051055">
    <property type="entry name" value="PIF1_helicase"/>
</dbReference>
<gene>
    <name evidence="1" type="ORF">BSL78_17806</name>
</gene>
<accession>A0A2G8KBH5</accession>
<proteinExistence type="predicted"/>
<name>A0A2G8KBH5_STIJA</name>
<sequence length="258" mass="29638">MTGHVKSTVILTPLGDVTTEEEEQLVTLSNNLKTYLDELKLAGDVTTTYQEMLQILQTTEEQYIRAIRFSLKADKLFLQRSPSEIRINAFNKDLLETWKANMDIQYVLDSYACAIYIVSYISKGQRGMSNLMQRATKEAREGNLGIKQSVRHIGNKFLNHVEIGAEEDVYLVLQMSLRKASRQFVFINTSPIENRTVLLKPLHYIQQLPDCSTDIECMGLIRKYAARPKTLESYCLADFAAWFEISTNKKTTHEEHED</sequence>
<organism evidence="1 2">
    <name type="scientific">Stichopus japonicus</name>
    <name type="common">Sea cucumber</name>
    <dbReference type="NCBI Taxonomy" id="307972"/>
    <lineage>
        <taxon>Eukaryota</taxon>
        <taxon>Metazoa</taxon>
        <taxon>Echinodermata</taxon>
        <taxon>Eleutherozoa</taxon>
        <taxon>Echinozoa</taxon>
        <taxon>Holothuroidea</taxon>
        <taxon>Aspidochirotacea</taxon>
        <taxon>Aspidochirotida</taxon>
        <taxon>Stichopodidae</taxon>
        <taxon>Apostichopus</taxon>
    </lineage>
</organism>
<dbReference type="PANTHER" id="PTHR47642">
    <property type="entry name" value="ATP-DEPENDENT DNA HELICASE"/>
    <property type="match status" value="1"/>
</dbReference>
<protein>
    <submittedName>
        <fullName evidence="1">Uncharacterized protein</fullName>
    </submittedName>
</protein>
<dbReference type="STRING" id="307972.A0A2G8KBH5"/>
<comment type="caution">
    <text evidence="1">The sequence shown here is derived from an EMBL/GenBank/DDBJ whole genome shotgun (WGS) entry which is preliminary data.</text>
</comment>
<keyword evidence="2" id="KW-1185">Reference proteome</keyword>
<dbReference type="AlphaFoldDB" id="A0A2G8KBH5"/>
<evidence type="ECO:0000313" key="1">
    <source>
        <dbReference type="EMBL" id="PIK45341.1"/>
    </source>
</evidence>